<feature type="compositionally biased region" description="Basic and acidic residues" evidence="1">
    <location>
        <begin position="63"/>
        <end position="73"/>
    </location>
</feature>
<gene>
    <name evidence="2" type="ORF">TNIN_325741</name>
</gene>
<dbReference type="EMBL" id="BMAV01008791">
    <property type="protein sequence ID" value="GFY52648.1"/>
    <property type="molecule type" value="Genomic_DNA"/>
</dbReference>
<dbReference type="Proteomes" id="UP000886998">
    <property type="component" value="Unassembled WGS sequence"/>
</dbReference>
<evidence type="ECO:0000256" key="1">
    <source>
        <dbReference type="SAM" id="MobiDB-lite"/>
    </source>
</evidence>
<reference evidence="2" key="1">
    <citation type="submission" date="2020-08" db="EMBL/GenBank/DDBJ databases">
        <title>Multicomponent nature underlies the extraordinary mechanical properties of spider dragline silk.</title>
        <authorList>
            <person name="Kono N."/>
            <person name="Nakamura H."/>
            <person name="Mori M."/>
            <person name="Yoshida Y."/>
            <person name="Ohtoshi R."/>
            <person name="Malay A.D."/>
            <person name="Moran D.A.P."/>
            <person name="Tomita M."/>
            <person name="Numata K."/>
            <person name="Arakawa K."/>
        </authorList>
    </citation>
    <scope>NUCLEOTIDE SEQUENCE</scope>
</reference>
<accession>A0A8X6XG31</accession>
<comment type="caution">
    <text evidence="2">The sequence shown here is derived from an EMBL/GenBank/DDBJ whole genome shotgun (WGS) entry which is preliminary data.</text>
</comment>
<dbReference type="OrthoDB" id="6426767at2759"/>
<proteinExistence type="predicted"/>
<keyword evidence="3" id="KW-1185">Reference proteome</keyword>
<protein>
    <submittedName>
        <fullName evidence="2">Uncharacterized protein</fullName>
    </submittedName>
</protein>
<evidence type="ECO:0000313" key="3">
    <source>
        <dbReference type="Proteomes" id="UP000886998"/>
    </source>
</evidence>
<dbReference type="AlphaFoldDB" id="A0A8X6XG31"/>
<organism evidence="2 3">
    <name type="scientific">Trichonephila inaurata madagascariensis</name>
    <dbReference type="NCBI Taxonomy" id="2747483"/>
    <lineage>
        <taxon>Eukaryota</taxon>
        <taxon>Metazoa</taxon>
        <taxon>Ecdysozoa</taxon>
        <taxon>Arthropoda</taxon>
        <taxon>Chelicerata</taxon>
        <taxon>Arachnida</taxon>
        <taxon>Araneae</taxon>
        <taxon>Araneomorphae</taxon>
        <taxon>Entelegynae</taxon>
        <taxon>Araneoidea</taxon>
        <taxon>Nephilidae</taxon>
        <taxon>Trichonephila</taxon>
        <taxon>Trichonephila inaurata</taxon>
    </lineage>
</organism>
<evidence type="ECO:0000313" key="2">
    <source>
        <dbReference type="EMBL" id="GFY52648.1"/>
    </source>
</evidence>
<feature type="region of interest" description="Disordered" evidence="1">
    <location>
        <begin position="40"/>
        <end position="109"/>
    </location>
</feature>
<sequence length="109" mass="11952">MTGIGQALFLTFDLCKNGDDHWRQISTPRYKTIQQPPILRLGPKQRPTVTLLGYPPPLLQPPKIDEGDTRDEPPGGASSANPFPTPSLVRMNHASPKEKVEDAVIAAQI</sequence>
<name>A0A8X6XG31_9ARAC</name>